<dbReference type="AlphaFoldDB" id="A0AAN9EBT5"/>
<keyword evidence="2" id="KW-1185">Reference proteome</keyword>
<evidence type="ECO:0000313" key="1">
    <source>
        <dbReference type="EMBL" id="KAK7251459.1"/>
    </source>
</evidence>
<gene>
    <name evidence="1" type="ORF">RIF29_34680</name>
</gene>
<protein>
    <submittedName>
        <fullName evidence="1">Uncharacterized protein</fullName>
    </submittedName>
</protein>
<evidence type="ECO:0000313" key="2">
    <source>
        <dbReference type="Proteomes" id="UP001372338"/>
    </source>
</evidence>
<organism evidence="1 2">
    <name type="scientific">Crotalaria pallida</name>
    <name type="common">Smooth rattlebox</name>
    <name type="synonym">Crotalaria striata</name>
    <dbReference type="NCBI Taxonomy" id="3830"/>
    <lineage>
        <taxon>Eukaryota</taxon>
        <taxon>Viridiplantae</taxon>
        <taxon>Streptophyta</taxon>
        <taxon>Embryophyta</taxon>
        <taxon>Tracheophyta</taxon>
        <taxon>Spermatophyta</taxon>
        <taxon>Magnoliopsida</taxon>
        <taxon>eudicotyledons</taxon>
        <taxon>Gunneridae</taxon>
        <taxon>Pentapetalae</taxon>
        <taxon>rosids</taxon>
        <taxon>fabids</taxon>
        <taxon>Fabales</taxon>
        <taxon>Fabaceae</taxon>
        <taxon>Papilionoideae</taxon>
        <taxon>50 kb inversion clade</taxon>
        <taxon>genistoids sensu lato</taxon>
        <taxon>core genistoids</taxon>
        <taxon>Crotalarieae</taxon>
        <taxon>Crotalaria</taxon>
    </lineage>
</organism>
<sequence>MCPLDDGDWELTPAGWRWHAAIDLEVIDPLSTLTDSDLGDIMRRLVLSDQECIMSPMFPDEDDGRFDDAEELYELAGVSCFEYVLHSDVTVIWDNMFWKIYHPDGCDGI</sequence>
<name>A0AAN9EBT5_CROPI</name>
<accession>A0AAN9EBT5</accession>
<reference evidence="1 2" key="1">
    <citation type="submission" date="2024-01" db="EMBL/GenBank/DDBJ databases">
        <title>The genomes of 5 underutilized Papilionoideae crops provide insights into root nodulation and disease resistanc.</title>
        <authorList>
            <person name="Yuan L."/>
        </authorList>
    </citation>
    <scope>NUCLEOTIDE SEQUENCE [LARGE SCALE GENOMIC DNA]</scope>
    <source>
        <strain evidence="1">ZHUSHIDOU_FW_LH</strain>
        <tissue evidence="1">Leaf</tissue>
    </source>
</reference>
<proteinExistence type="predicted"/>
<dbReference type="Proteomes" id="UP001372338">
    <property type="component" value="Unassembled WGS sequence"/>
</dbReference>
<comment type="caution">
    <text evidence="1">The sequence shown here is derived from an EMBL/GenBank/DDBJ whole genome shotgun (WGS) entry which is preliminary data.</text>
</comment>
<dbReference type="EMBL" id="JAYWIO010000007">
    <property type="protein sequence ID" value="KAK7251459.1"/>
    <property type="molecule type" value="Genomic_DNA"/>
</dbReference>